<keyword evidence="3" id="KW-1185">Reference proteome</keyword>
<protein>
    <submittedName>
        <fullName evidence="2">Uncharacterized protein</fullName>
    </submittedName>
</protein>
<comment type="caution">
    <text evidence="2">The sequence shown here is derived from an EMBL/GenBank/DDBJ whole genome shotgun (WGS) entry which is preliminary data.</text>
</comment>
<proteinExistence type="predicted"/>
<dbReference type="Proteomes" id="UP001642484">
    <property type="component" value="Unassembled WGS sequence"/>
</dbReference>
<feature type="compositionally biased region" description="Basic and acidic residues" evidence="1">
    <location>
        <begin position="38"/>
        <end position="50"/>
    </location>
</feature>
<feature type="compositionally biased region" description="Basic and acidic residues" evidence="1">
    <location>
        <begin position="16"/>
        <end position="31"/>
    </location>
</feature>
<evidence type="ECO:0000313" key="3">
    <source>
        <dbReference type="Proteomes" id="UP001642484"/>
    </source>
</evidence>
<accession>A0ABP0HLJ8</accession>
<sequence>MSCDVNDFEGIEGVEGGDRRSVARKSLEGDVRQSVAMRKSDREEEGDLRRASAMTRSDDGGEVYSIHDEGARRSTVRMSSALGEGRVDRRRRWNPPQPRAPRDLPR</sequence>
<dbReference type="EMBL" id="CAXAMN010000669">
    <property type="protein sequence ID" value="CAK8990034.1"/>
    <property type="molecule type" value="Genomic_DNA"/>
</dbReference>
<feature type="region of interest" description="Disordered" evidence="1">
    <location>
        <begin position="1"/>
        <end position="106"/>
    </location>
</feature>
<evidence type="ECO:0000313" key="2">
    <source>
        <dbReference type="EMBL" id="CAK8990034.1"/>
    </source>
</evidence>
<name>A0ABP0HLJ8_9DINO</name>
<feature type="compositionally biased region" description="Acidic residues" evidence="1">
    <location>
        <begin position="1"/>
        <end position="12"/>
    </location>
</feature>
<gene>
    <name evidence="2" type="ORF">CCMP2556_LOCUS1896</name>
</gene>
<reference evidence="2 3" key="1">
    <citation type="submission" date="2024-02" db="EMBL/GenBank/DDBJ databases">
        <authorList>
            <person name="Chen Y."/>
            <person name="Shah S."/>
            <person name="Dougan E. K."/>
            <person name="Thang M."/>
            <person name="Chan C."/>
        </authorList>
    </citation>
    <scope>NUCLEOTIDE SEQUENCE [LARGE SCALE GENOMIC DNA]</scope>
</reference>
<organism evidence="2 3">
    <name type="scientific">Durusdinium trenchii</name>
    <dbReference type="NCBI Taxonomy" id="1381693"/>
    <lineage>
        <taxon>Eukaryota</taxon>
        <taxon>Sar</taxon>
        <taxon>Alveolata</taxon>
        <taxon>Dinophyceae</taxon>
        <taxon>Suessiales</taxon>
        <taxon>Symbiodiniaceae</taxon>
        <taxon>Durusdinium</taxon>
    </lineage>
</organism>
<evidence type="ECO:0000256" key="1">
    <source>
        <dbReference type="SAM" id="MobiDB-lite"/>
    </source>
</evidence>